<evidence type="ECO:0000313" key="1">
    <source>
        <dbReference type="EMBL" id="VAW44636.1"/>
    </source>
</evidence>
<evidence type="ECO:0008006" key="2">
    <source>
        <dbReference type="Google" id="ProtNLM"/>
    </source>
</evidence>
<proteinExistence type="predicted"/>
<sequence>MKNKLSIQLIALFTISILISSCGSSVPRNELQNLPSLIEIMGINLSDGELKVRISHRNNLTRINNKLNCQLALKDFKPIKISELPLPDLTNYAIETVDIKLSPADLPPINQSSDEIPYVLDCYLFSENFREEHLIKKSTFFRVPGTEADYR</sequence>
<organism evidence="1">
    <name type="scientific">hydrothermal vent metagenome</name>
    <dbReference type="NCBI Taxonomy" id="652676"/>
    <lineage>
        <taxon>unclassified sequences</taxon>
        <taxon>metagenomes</taxon>
        <taxon>ecological metagenomes</taxon>
    </lineage>
</organism>
<protein>
    <recommendedName>
        <fullName evidence="2">Lipoprotein</fullName>
    </recommendedName>
</protein>
<dbReference type="AlphaFoldDB" id="A0A3B0WJJ3"/>
<name>A0A3B0WJJ3_9ZZZZ</name>
<gene>
    <name evidence="1" type="ORF">MNBD_GAMMA02-1658</name>
</gene>
<reference evidence="1" key="1">
    <citation type="submission" date="2018-06" db="EMBL/GenBank/DDBJ databases">
        <authorList>
            <person name="Zhirakovskaya E."/>
        </authorList>
    </citation>
    <scope>NUCLEOTIDE SEQUENCE</scope>
</reference>
<dbReference type="PROSITE" id="PS51257">
    <property type="entry name" value="PROKAR_LIPOPROTEIN"/>
    <property type="match status" value="1"/>
</dbReference>
<dbReference type="EMBL" id="UOFA01000123">
    <property type="protein sequence ID" value="VAW44636.1"/>
    <property type="molecule type" value="Genomic_DNA"/>
</dbReference>
<accession>A0A3B0WJJ3</accession>